<accession>A0A8H5IGT1</accession>
<dbReference type="Proteomes" id="UP000574317">
    <property type="component" value="Unassembled WGS sequence"/>
</dbReference>
<feature type="transmembrane region" description="Helical" evidence="1">
    <location>
        <begin position="12"/>
        <end position="32"/>
    </location>
</feature>
<reference evidence="2 3" key="1">
    <citation type="submission" date="2020-05" db="EMBL/GenBank/DDBJ databases">
        <title>Identification and distribution of gene clusters putatively required for synthesis of sphingolipid metabolism inhibitors in phylogenetically diverse species of the filamentous fungus Fusarium.</title>
        <authorList>
            <person name="Kim H.-S."/>
            <person name="Busman M."/>
            <person name="Brown D.W."/>
            <person name="Divon H."/>
            <person name="Uhlig S."/>
            <person name="Proctor R.H."/>
        </authorList>
    </citation>
    <scope>NUCLEOTIDE SEQUENCE [LARGE SCALE GENOMIC DNA]</scope>
    <source>
        <strain evidence="2 3">NRRL 25196</strain>
    </source>
</reference>
<dbReference type="AlphaFoldDB" id="A0A8H5IGT1"/>
<organism evidence="2 3">
    <name type="scientific">Fusarium napiforme</name>
    <dbReference type="NCBI Taxonomy" id="42672"/>
    <lineage>
        <taxon>Eukaryota</taxon>
        <taxon>Fungi</taxon>
        <taxon>Dikarya</taxon>
        <taxon>Ascomycota</taxon>
        <taxon>Pezizomycotina</taxon>
        <taxon>Sordariomycetes</taxon>
        <taxon>Hypocreomycetidae</taxon>
        <taxon>Hypocreales</taxon>
        <taxon>Nectriaceae</taxon>
        <taxon>Fusarium</taxon>
        <taxon>Fusarium fujikuroi species complex</taxon>
    </lineage>
</organism>
<proteinExistence type="predicted"/>
<keyword evidence="3" id="KW-1185">Reference proteome</keyword>
<keyword evidence="1" id="KW-1133">Transmembrane helix</keyword>
<protein>
    <submittedName>
        <fullName evidence="2">Uncharacterized protein</fullName>
    </submittedName>
</protein>
<comment type="caution">
    <text evidence="2">The sequence shown here is derived from an EMBL/GenBank/DDBJ whole genome shotgun (WGS) entry which is preliminary data.</text>
</comment>
<feature type="transmembrane region" description="Helical" evidence="1">
    <location>
        <begin position="38"/>
        <end position="63"/>
    </location>
</feature>
<keyword evidence="1" id="KW-0812">Transmembrane</keyword>
<name>A0A8H5IGT1_9HYPO</name>
<evidence type="ECO:0000313" key="3">
    <source>
        <dbReference type="Proteomes" id="UP000574317"/>
    </source>
</evidence>
<sequence length="67" mass="7797">MKTAQRELLPLSIILMLIFTLLIFFSFCITIMKNIRLLLNLFFTAAYYCIIPVGGIELVFYLFRSLA</sequence>
<evidence type="ECO:0000313" key="2">
    <source>
        <dbReference type="EMBL" id="KAF5536687.1"/>
    </source>
</evidence>
<evidence type="ECO:0000256" key="1">
    <source>
        <dbReference type="SAM" id="Phobius"/>
    </source>
</evidence>
<keyword evidence="1" id="KW-0472">Membrane</keyword>
<gene>
    <name evidence="2" type="ORF">FNAPI_11679</name>
</gene>
<dbReference type="EMBL" id="JAAOAO010000561">
    <property type="protein sequence ID" value="KAF5536687.1"/>
    <property type="molecule type" value="Genomic_DNA"/>
</dbReference>